<dbReference type="PANTHER" id="PTHR10656:SF69">
    <property type="entry name" value="MAB-21-LIKE HHH_H2TH-LIKE DOMAIN-CONTAINING PROTEIN"/>
    <property type="match status" value="1"/>
</dbReference>
<dbReference type="SMART" id="SM01265">
    <property type="entry name" value="Mab-21"/>
    <property type="match status" value="1"/>
</dbReference>
<dbReference type="InterPro" id="IPR046906">
    <property type="entry name" value="Mab-21_HhH/H2TH-like"/>
</dbReference>
<evidence type="ECO:0000259" key="2">
    <source>
        <dbReference type="Pfam" id="PF03281"/>
    </source>
</evidence>
<gene>
    <name evidence="4" type="ORF">KP79_PYT22447</name>
</gene>
<feature type="domain" description="Mab-21-like nucleotidyltransferase" evidence="2">
    <location>
        <begin position="148"/>
        <end position="250"/>
    </location>
</feature>
<evidence type="ECO:0000256" key="1">
    <source>
        <dbReference type="ARBA" id="ARBA00008307"/>
    </source>
</evidence>
<dbReference type="PANTHER" id="PTHR10656">
    <property type="entry name" value="CELL FATE DETERMINING PROTEIN MAB21-RELATED"/>
    <property type="match status" value="1"/>
</dbReference>
<accession>A0A210QYR2</accession>
<dbReference type="AlphaFoldDB" id="A0A210QYR2"/>
<proteinExistence type="inferred from homology"/>
<dbReference type="Proteomes" id="UP000242188">
    <property type="component" value="Unassembled WGS sequence"/>
</dbReference>
<dbReference type="Pfam" id="PF20266">
    <property type="entry name" value="Mab-21_C"/>
    <property type="match status" value="1"/>
</dbReference>
<comment type="similarity">
    <text evidence="1">Belongs to the mab-21 family.</text>
</comment>
<organism evidence="4 5">
    <name type="scientific">Mizuhopecten yessoensis</name>
    <name type="common">Japanese scallop</name>
    <name type="synonym">Patinopecten yessoensis</name>
    <dbReference type="NCBI Taxonomy" id="6573"/>
    <lineage>
        <taxon>Eukaryota</taxon>
        <taxon>Metazoa</taxon>
        <taxon>Spiralia</taxon>
        <taxon>Lophotrochozoa</taxon>
        <taxon>Mollusca</taxon>
        <taxon>Bivalvia</taxon>
        <taxon>Autobranchia</taxon>
        <taxon>Pteriomorphia</taxon>
        <taxon>Pectinida</taxon>
        <taxon>Pectinoidea</taxon>
        <taxon>Pectinidae</taxon>
        <taxon>Mizuhopecten</taxon>
    </lineage>
</organism>
<dbReference type="Gene3D" id="3.30.460.90">
    <property type="match status" value="1"/>
</dbReference>
<dbReference type="Gene3D" id="1.10.1410.40">
    <property type="match status" value="1"/>
</dbReference>
<dbReference type="OrthoDB" id="6137292at2759"/>
<evidence type="ECO:0000259" key="3">
    <source>
        <dbReference type="Pfam" id="PF20266"/>
    </source>
</evidence>
<reference evidence="4 5" key="1">
    <citation type="journal article" date="2017" name="Nat. Ecol. Evol.">
        <title>Scallop genome provides insights into evolution of bilaterian karyotype and development.</title>
        <authorList>
            <person name="Wang S."/>
            <person name="Zhang J."/>
            <person name="Jiao W."/>
            <person name="Li J."/>
            <person name="Xun X."/>
            <person name="Sun Y."/>
            <person name="Guo X."/>
            <person name="Huan P."/>
            <person name="Dong B."/>
            <person name="Zhang L."/>
            <person name="Hu X."/>
            <person name="Sun X."/>
            <person name="Wang J."/>
            <person name="Zhao C."/>
            <person name="Wang Y."/>
            <person name="Wang D."/>
            <person name="Huang X."/>
            <person name="Wang R."/>
            <person name="Lv J."/>
            <person name="Li Y."/>
            <person name="Zhang Z."/>
            <person name="Liu B."/>
            <person name="Lu W."/>
            <person name="Hui Y."/>
            <person name="Liang J."/>
            <person name="Zhou Z."/>
            <person name="Hou R."/>
            <person name="Li X."/>
            <person name="Liu Y."/>
            <person name="Li H."/>
            <person name="Ning X."/>
            <person name="Lin Y."/>
            <person name="Zhao L."/>
            <person name="Xing Q."/>
            <person name="Dou J."/>
            <person name="Li Y."/>
            <person name="Mao J."/>
            <person name="Guo H."/>
            <person name="Dou H."/>
            <person name="Li T."/>
            <person name="Mu C."/>
            <person name="Jiang W."/>
            <person name="Fu Q."/>
            <person name="Fu X."/>
            <person name="Miao Y."/>
            <person name="Liu J."/>
            <person name="Yu Q."/>
            <person name="Li R."/>
            <person name="Liao H."/>
            <person name="Li X."/>
            <person name="Kong Y."/>
            <person name="Jiang Z."/>
            <person name="Chourrout D."/>
            <person name="Li R."/>
            <person name="Bao Z."/>
        </authorList>
    </citation>
    <scope>NUCLEOTIDE SEQUENCE [LARGE SCALE GENOMIC DNA]</scope>
    <source>
        <strain evidence="4 5">PY_sf001</strain>
    </source>
</reference>
<dbReference type="EMBL" id="NEDP02001206">
    <property type="protein sequence ID" value="OWF53835.1"/>
    <property type="molecule type" value="Genomic_DNA"/>
</dbReference>
<dbReference type="STRING" id="6573.A0A210QYR2"/>
<name>A0A210QYR2_MIZYE</name>
<evidence type="ECO:0000313" key="5">
    <source>
        <dbReference type="Proteomes" id="UP000242188"/>
    </source>
</evidence>
<sequence length="687" mass="78552">MADQAEQDEKSWILHHIMNSLIGSPEMVSVRRKLRLLTERIDNGKPAGTKRFYTGSVAEGMKMSESDFDLMFIDDNVMVTCPIQDPSIPPDSTDKTVCKMINAHRRPGYVTLQIVKLDRRCNTLIIDAIVPVGNKLFISSEMCRKNIADAVGSSTHMMMETHGPAVNLKNAQSKFRVDVDYVLSFPCTRWPKEANEWVKRPRLHGWPDKVLIDQIVQDGCHLVPVGDKTSDDTFLPWRISFATAERKLIHSLTHTQFLIYGLLKYFLKHTLSDSLKQIMGDEEIISSYIIKTVVFHAVENTPCSVWQEKNTLFCFAFCLKILIAWVNAGHCPNYIINSNNMFHGKVHGENQQKLLCVLVELHNMKLECLSQAKYIEPSIGKMIENERNGAQEYVRYTPTKTEMDCDMQIFAATFGIIAGSDSLPVSLTLLFKSNLDIDVIIAYIATARGLTSTGIETFNKPIPAKGNKEKYKNLRKSKILMTPLSSVCTSPGQLTLATYHYQTGNYTKTLELCGQMMSPLKIYFGEYSGSKKYMWYEHRYCGRGYTLLHKCQEVCASSIRFSQKTIQFWPSQLHPELAKINPRCVFSIPPLPYAVFLTFLCYHELGDIRRRDAALCHLRAVKYDEEQGGSQHWIVHNLVGICYEMVGDTRRAIREYRDSLGGQQPYQYRNPAMERIERLEHLEERQT</sequence>
<dbReference type="Pfam" id="PF03281">
    <property type="entry name" value="Mab-21"/>
    <property type="match status" value="1"/>
</dbReference>
<evidence type="ECO:0000313" key="4">
    <source>
        <dbReference type="EMBL" id="OWF53835.1"/>
    </source>
</evidence>
<feature type="domain" description="Mab-21-like HhH/H2TH-like" evidence="3">
    <location>
        <begin position="263"/>
        <end position="349"/>
    </location>
</feature>
<dbReference type="InterPro" id="IPR046903">
    <property type="entry name" value="Mab-21-like_nuc_Trfase"/>
</dbReference>
<comment type="caution">
    <text evidence="4">The sequence shown here is derived from an EMBL/GenBank/DDBJ whole genome shotgun (WGS) entry which is preliminary data.</text>
</comment>
<dbReference type="InterPro" id="IPR024810">
    <property type="entry name" value="MAB21L/cGLR"/>
</dbReference>
<protein>
    <submittedName>
        <fullName evidence="4">Cyclic GMP-AMP synthase</fullName>
    </submittedName>
</protein>
<keyword evidence="5" id="KW-1185">Reference proteome</keyword>